<dbReference type="PANTHER" id="PTHR43301:SF3">
    <property type="entry name" value="ARABINAN ENDO-1,5-ALPHA-L-ARABINOSIDASE A-RELATED"/>
    <property type="match status" value="1"/>
</dbReference>
<reference evidence="7 8" key="1">
    <citation type="submission" date="2018-01" db="EMBL/GenBank/DDBJ databases">
        <title>Genome sequence of a Cantenovulum-like bacteria.</title>
        <authorList>
            <person name="Tan W.R."/>
            <person name="Lau N.-S."/>
            <person name="Go F."/>
            <person name="Amirul A.-A.A."/>
        </authorList>
    </citation>
    <scope>NUCLEOTIDE SEQUENCE [LARGE SCALE GENOMIC DNA]</scope>
    <source>
        <strain evidence="7 8">CCB-QB4</strain>
    </source>
</reference>
<keyword evidence="4 5" id="KW-0326">Glycosidase</keyword>
<dbReference type="GO" id="GO:0004553">
    <property type="term" value="F:hydrolase activity, hydrolyzing O-glycosyl compounds"/>
    <property type="evidence" value="ECO:0007669"/>
    <property type="project" value="InterPro"/>
</dbReference>
<evidence type="ECO:0000256" key="2">
    <source>
        <dbReference type="ARBA" id="ARBA00009865"/>
    </source>
</evidence>
<evidence type="ECO:0000313" key="7">
    <source>
        <dbReference type="EMBL" id="AWB68233.1"/>
    </source>
</evidence>
<dbReference type="Proteomes" id="UP000244441">
    <property type="component" value="Chromosome"/>
</dbReference>
<dbReference type="PANTHER" id="PTHR43301">
    <property type="entry name" value="ARABINAN ENDO-1,5-ALPHA-L-ARABINOSIDASE"/>
    <property type="match status" value="1"/>
</dbReference>
<dbReference type="KEGG" id="cate:C2869_18245"/>
<evidence type="ECO:0000256" key="6">
    <source>
        <dbReference type="SAM" id="SignalP"/>
    </source>
</evidence>
<dbReference type="InterPro" id="IPR023296">
    <property type="entry name" value="Glyco_hydro_beta-prop_sf"/>
</dbReference>
<sequence length="415" mass="47190">MTLKTKNTLVLAVLAGVLAGCQQPSSPDNNASNDELDLSNFTQADFDYLGIKDPQYLSAASKRALQRNYHKNAEWFGLFSVQKLTGDFEYEPGVIRRDPTKVLFIDGLYYTWYTKTHGPGHGFGTGDPELKVFPWDKSEVWYATSKDGWHWEEQGLAVGRGEPGEYDDRSVFTPEILRHQGKYYLVYQTIKAPYLNRTYNEVGMAIADNPHGPWQKLDKPILSPSDTGEWLGEEDNRFMIKSQGEWDSHKVHDPTLMYFNDKFYLYYKGERKGEKVTMGGREIRWGVAIADKPEGPYIKSPYNPITHSGHELAVWHYKGGIAMVSCKDGPEKETLQYAKDGINFEIMSYVDNVPSALGLVETLESDDSPTAALQWGLSHQYVVKPGQSWLQGDNYITRFSFRAKTNNGEFVKKKK</sequence>
<keyword evidence="6" id="KW-0732">Signal</keyword>
<evidence type="ECO:0000256" key="1">
    <source>
        <dbReference type="ARBA" id="ARBA00004834"/>
    </source>
</evidence>
<dbReference type="OrthoDB" id="9794572at2"/>
<evidence type="ECO:0000256" key="5">
    <source>
        <dbReference type="RuleBase" id="RU361187"/>
    </source>
</evidence>
<dbReference type="Pfam" id="PF04616">
    <property type="entry name" value="Glyco_hydro_43"/>
    <property type="match status" value="1"/>
</dbReference>
<dbReference type="InterPro" id="IPR006710">
    <property type="entry name" value="Glyco_hydro_43"/>
</dbReference>
<evidence type="ECO:0000256" key="3">
    <source>
        <dbReference type="ARBA" id="ARBA00022801"/>
    </source>
</evidence>
<dbReference type="SUPFAM" id="SSF75005">
    <property type="entry name" value="Arabinanase/levansucrase/invertase"/>
    <property type="match status" value="1"/>
</dbReference>
<proteinExistence type="inferred from homology"/>
<keyword evidence="3 5" id="KW-0378">Hydrolase</keyword>
<dbReference type="AlphaFoldDB" id="A0A2S0VVN0"/>
<dbReference type="CDD" id="cd08992">
    <property type="entry name" value="GH117"/>
    <property type="match status" value="1"/>
</dbReference>
<comment type="similarity">
    <text evidence="2 5">Belongs to the glycosyl hydrolase 43 family.</text>
</comment>
<feature type="signal peptide" evidence="6">
    <location>
        <begin position="1"/>
        <end position="19"/>
    </location>
</feature>
<dbReference type="GO" id="GO:0005975">
    <property type="term" value="P:carbohydrate metabolic process"/>
    <property type="evidence" value="ECO:0007669"/>
    <property type="project" value="InterPro"/>
</dbReference>
<feature type="chain" id="PRO_5015428615" evidence="6">
    <location>
        <begin position="20"/>
        <end position="415"/>
    </location>
</feature>
<dbReference type="PROSITE" id="PS51257">
    <property type="entry name" value="PROKAR_LIPOPROTEIN"/>
    <property type="match status" value="1"/>
</dbReference>
<dbReference type="InterPro" id="IPR050727">
    <property type="entry name" value="GH43_arabinanases"/>
</dbReference>
<protein>
    <submittedName>
        <fullName evidence="7">Glycosyl hydrolase</fullName>
    </submittedName>
</protein>
<evidence type="ECO:0000313" key="8">
    <source>
        <dbReference type="Proteomes" id="UP000244441"/>
    </source>
</evidence>
<gene>
    <name evidence="7" type="ORF">C2869_18245</name>
</gene>
<dbReference type="EMBL" id="CP026604">
    <property type="protein sequence ID" value="AWB68233.1"/>
    <property type="molecule type" value="Genomic_DNA"/>
</dbReference>
<organism evidence="7 8">
    <name type="scientific">Saccharobesus litoralis</name>
    <dbReference type="NCBI Taxonomy" id="2172099"/>
    <lineage>
        <taxon>Bacteria</taxon>
        <taxon>Pseudomonadati</taxon>
        <taxon>Pseudomonadota</taxon>
        <taxon>Gammaproteobacteria</taxon>
        <taxon>Alteromonadales</taxon>
        <taxon>Alteromonadaceae</taxon>
        <taxon>Saccharobesus</taxon>
    </lineage>
</organism>
<comment type="pathway">
    <text evidence="1">Glycan metabolism; L-arabinan degradation.</text>
</comment>
<dbReference type="Gene3D" id="2.115.10.20">
    <property type="entry name" value="Glycosyl hydrolase domain, family 43"/>
    <property type="match status" value="1"/>
</dbReference>
<evidence type="ECO:0000256" key="4">
    <source>
        <dbReference type="ARBA" id="ARBA00023295"/>
    </source>
</evidence>
<keyword evidence="8" id="KW-1185">Reference proteome</keyword>
<dbReference type="RefSeq" id="WP_108604297.1">
    <property type="nucleotide sequence ID" value="NZ_CP026604.1"/>
</dbReference>
<name>A0A2S0VVN0_9ALTE</name>
<accession>A0A2S0VVN0</accession>